<dbReference type="SUPFAM" id="SSF55729">
    <property type="entry name" value="Acyl-CoA N-acyltransferases (Nat)"/>
    <property type="match status" value="1"/>
</dbReference>
<dbReference type="GO" id="GO:0008080">
    <property type="term" value="F:N-acetyltransferase activity"/>
    <property type="evidence" value="ECO:0007669"/>
    <property type="project" value="TreeGrafter"/>
</dbReference>
<dbReference type="Proteomes" id="UP000075882">
    <property type="component" value="Unassembled WGS sequence"/>
</dbReference>
<dbReference type="AlphaFoldDB" id="A0A8W7PHB4"/>
<protein>
    <recommendedName>
        <fullName evidence="3">N-acetyltransferase domain-containing protein</fullName>
    </recommendedName>
</protein>
<feature type="compositionally biased region" description="Basic and acidic residues" evidence="1">
    <location>
        <begin position="244"/>
        <end position="259"/>
    </location>
</feature>
<dbReference type="EnsemblMetazoa" id="ACOM031692-RA">
    <property type="protein sequence ID" value="ACOM031692-PA.1"/>
    <property type="gene ID" value="ACOM031692"/>
</dbReference>
<dbReference type="PANTHER" id="PTHR20905">
    <property type="entry name" value="N-ACETYLTRANSFERASE-RELATED"/>
    <property type="match status" value="1"/>
</dbReference>
<name>A0A8W7PHB4_ANOCL</name>
<proteinExistence type="predicted"/>
<evidence type="ECO:0008006" key="3">
    <source>
        <dbReference type="Google" id="ProtNLM"/>
    </source>
</evidence>
<dbReference type="PANTHER" id="PTHR20905:SF1">
    <property type="entry name" value="AT07410P-RELATED"/>
    <property type="match status" value="1"/>
</dbReference>
<feature type="region of interest" description="Disordered" evidence="1">
    <location>
        <begin position="221"/>
        <end position="259"/>
    </location>
</feature>
<feature type="compositionally biased region" description="Gly residues" evidence="1">
    <location>
        <begin position="229"/>
        <end position="238"/>
    </location>
</feature>
<sequence>MNGGFSKILYRIAAPNECDRIRQALLAFYFPEELVTRSYLDESQPQIGPTEEHIQYALSFVHLGMAAVAIEQDHGTIVGVTIARCVKPGTADELLAMVPAAGSRRWAETLRLFAHLEHTGDVCGRFRSRRSYHVFVVAVEPRFRRRAIGQKLMDFQLARGKSLRFRVVSADVTCEVAARICERMDMRCVCAMSLNQYRNQSGEHPFVVTGPNHIVSTYARVSDETTSRTGGGGGGGNGELMSQPKDEKSTSAKSHRSSEAGHFERPTLFVAILCLLNRGQLDVLQIAATVHGQLAKHHQITNLVVLPHIRLLEQYLVHFVVKVFAKYSAVAVPGGTLHDVYPVANHTLTLPSGDQFLHLFRPRFDAIFVQLERFQLAPNHIVFDGPPLSYFAKHLREHRDDSIIDVGPKKDVPIRAGQFIICLTSRSRYSRYGLSAFTVRAPNEFTNRARK</sequence>
<dbReference type="InterPro" id="IPR016181">
    <property type="entry name" value="Acyl_CoA_acyltransferase"/>
</dbReference>
<evidence type="ECO:0000313" key="2">
    <source>
        <dbReference type="EnsemblMetazoa" id="ACOM031692-PA.1"/>
    </source>
</evidence>
<organism evidence="2">
    <name type="scientific">Anopheles coluzzii</name>
    <name type="common">African malaria mosquito</name>
    <dbReference type="NCBI Taxonomy" id="1518534"/>
    <lineage>
        <taxon>Eukaryota</taxon>
        <taxon>Metazoa</taxon>
        <taxon>Ecdysozoa</taxon>
        <taxon>Arthropoda</taxon>
        <taxon>Hexapoda</taxon>
        <taxon>Insecta</taxon>
        <taxon>Pterygota</taxon>
        <taxon>Neoptera</taxon>
        <taxon>Endopterygota</taxon>
        <taxon>Diptera</taxon>
        <taxon>Nematocera</taxon>
        <taxon>Culicoidea</taxon>
        <taxon>Culicidae</taxon>
        <taxon>Anophelinae</taxon>
        <taxon>Anopheles</taxon>
    </lineage>
</organism>
<accession>A0A8W7PHB4</accession>
<reference evidence="2" key="1">
    <citation type="submission" date="2022-08" db="UniProtKB">
        <authorList>
            <consortium name="EnsemblMetazoa"/>
        </authorList>
    </citation>
    <scope>IDENTIFICATION</scope>
</reference>
<dbReference type="VEuPathDB" id="VectorBase:ACON2_039829"/>
<evidence type="ECO:0000256" key="1">
    <source>
        <dbReference type="SAM" id="MobiDB-lite"/>
    </source>
</evidence>
<dbReference type="Gene3D" id="3.40.630.30">
    <property type="match status" value="1"/>
</dbReference>